<sequence>MLTAVLTSTTASSRSATSPTANKFRLPGSNQHLPLPQLTLQSCNINGISTANNGVSFVEKIAKHTNILAIQETKFRDHHHLDTFRFHLNHGIGRDKFYLAVNDPRTDEDHILGPG</sequence>
<dbReference type="AlphaFoldDB" id="A0A6G0XAA8"/>
<reference evidence="2 3" key="1">
    <citation type="submission" date="2019-07" db="EMBL/GenBank/DDBJ databases">
        <title>Genomics analysis of Aphanomyces spp. identifies a new class of oomycete effector associated with host adaptation.</title>
        <authorList>
            <person name="Gaulin E."/>
        </authorList>
    </citation>
    <scope>NUCLEOTIDE SEQUENCE [LARGE SCALE GENOMIC DNA]</scope>
    <source>
        <strain evidence="2 3">ATCC 201684</strain>
    </source>
</reference>
<evidence type="ECO:0000313" key="3">
    <source>
        <dbReference type="Proteomes" id="UP000481153"/>
    </source>
</evidence>
<dbReference type="Proteomes" id="UP000481153">
    <property type="component" value="Unassembled WGS sequence"/>
</dbReference>
<comment type="caution">
    <text evidence="2">The sequence shown here is derived from an EMBL/GenBank/DDBJ whole genome shotgun (WGS) entry which is preliminary data.</text>
</comment>
<protein>
    <recommendedName>
        <fullName evidence="4">Endonuclease/exonuclease/phosphatase domain-containing protein</fullName>
    </recommendedName>
</protein>
<accession>A0A6G0XAA8</accession>
<evidence type="ECO:0000313" key="2">
    <source>
        <dbReference type="EMBL" id="KAF0737055.1"/>
    </source>
</evidence>
<evidence type="ECO:0008006" key="4">
    <source>
        <dbReference type="Google" id="ProtNLM"/>
    </source>
</evidence>
<proteinExistence type="predicted"/>
<evidence type="ECO:0000256" key="1">
    <source>
        <dbReference type="SAM" id="MobiDB-lite"/>
    </source>
</evidence>
<gene>
    <name evidence="2" type="ORF">Ae201684_006862</name>
</gene>
<keyword evidence="3" id="KW-1185">Reference proteome</keyword>
<dbReference type="EMBL" id="VJMJ01000085">
    <property type="protein sequence ID" value="KAF0737055.1"/>
    <property type="molecule type" value="Genomic_DNA"/>
</dbReference>
<feature type="region of interest" description="Disordered" evidence="1">
    <location>
        <begin position="1"/>
        <end position="29"/>
    </location>
</feature>
<feature type="compositionally biased region" description="Low complexity" evidence="1">
    <location>
        <begin position="1"/>
        <end position="21"/>
    </location>
</feature>
<organism evidence="2 3">
    <name type="scientific">Aphanomyces euteiches</name>
    <dbReference type="NCBI Taxonomy" id="100861"/>
    <lineage>
        <taxon>Eukaryota</taxon>
        <taxon>Sar</taxon>
        <taxon>Stramenopiles</taxon>
        <taxon>Oomycota</taxon>
        <taxon>Saprolegniomycetes</taxon>
        <taxon>Saprolegniales</taxon>
        <taxon>Verrucalvaceae</taxon>
        <taxon>Aphanomyces</taxon>
    </lineage>
</organism>
<name>A0A6G0XAA8_9STRA</name>